<dbReference type="PROSITE" id="PS50181">
    <property type="entry name" value="FBOX"/>
    <property type="match status" value="1"/>
</dbReference>
<dbReference type="InterPro" id="IPR006527">
    <property type="entry name" value="F-box-assoc_dom_typ1"/>
</dbReference>
<dbReference type="InterPro" id="IPR001810">
    <property type="entry name" value="F-box_dom"/>
</dbReference>
<gene>
    <name evidence="2" type="ORF">DY000_02037377</name>
</gene>
<evidence type="ECO:0000259" key="1">
    <source>
        <dbReference type="PROSITE" id="PS50181"/>
    </source>
</evidence>
<reference evidence="2 3" key="1">
    <citation type="journal article" date="2020" name="BMC Genomics">
        <title>Intraspecific diversification of the crop wild relative Brassica cretica Lam. using demographic model selection.</title>
        <authorList>
            <person name="Kioukis A."/>
            <person name="Michalopoulou V.A."/>
            <person name="Briers L."/>
            <person name="Pirintsos S."/>
            <person name="Studholme D.J."/>
            <person name="Pavlidis P."/>
            <person name="Sarris P.F."/>
        </authorList>
    </citation>
    <scope>NUCLEOTIDE SEQUENCE [LARGE SCALE GENOMIC DNA]</scope>
    <source>
        <strain evidence="3">cv. PFS-1207/04</strain>
    </source>
</reference>
<evidence type="ECO:0000313" key="2">
    <source>
        <dbReference type="EMBL" id="KAF3534860.1"/>
    </source>
</evidence>
<dbReference type="Pfam" id="PF07734">
    <property type="entry name" value="FBA_1"/>
    <property type="match status" value="1"/>
</dbReference>
<name>A0ABQ7BSN6_BRACR</name>
<dbReference type="InterPro" id="IPR050233">
    <property type="entry name" value="A_thaliana_F-box"/>
</dbReference>
<sequence>MMSDLPHDLESEILARVPSKSLAKLQTTCKRCRKDIKSLVVWNPCTGETRSIKPSKFYWPTDSYAFECGNSKSSCRNYKILRVLDGVTDKRMIDYFDDAVSLKGNAYWMHKDREAEHKLLLSFNFTTEVFVPLPLPD</sequence>
<protein>
    <recommendedName>
        <fullName evidence="1">F-box domain-containing protein</fullName>
    </recommendedName>
</protein>
<keyword evidence="3" id="KW-1185">Reference proteome</keyword>
<dbReference type="SUPFAM" id="SSF81383">
    <property type="entry name" value="F-box domain"/>
    <property type="match status" value="1"/>
</dbReference>
<dbReference type="Proteomes" id="UP000266723">
    <property type="component" value="Unassembled WGS sequence"/>
</dbReference>
<feature type="domain" description="F-box" evidence="1">
    <location>
        <begin position="1"/>
        <end position="45"/>
    </location>
</feature>
<proteinExistence type="predicted"/>
<dbReference type="EMBL" id="QGKV02001507">
    <property type="protein sequence ID" value="KAF3534860.1"/>
    <property type="molecule type" value="Genomic_DNA"/>
</dbReference>
<comment type="caution">
    <text evidence="2">The sequence shown here is derived from an EMBL/GenBank/DDBJ whole genome shotgun (WGS) entry which is preliminary data.</text>
</comment>
<dbReference type="PANTHER" id="PTHR47993">
    <property type="entry name" value="OS09G0372900 PROTEIN-RELATED"/>
    <property type="match status" value="1"/>
</dbReference>
<dbReference type="PANTHER" id="PTHR47993:SF298">
    <property type="entry name" value="F-BOX ASSOCIATED UBIQUITINATION EFFECTOR FAMILY PROTEIN"/>
    <property type="match status" value="1"/>
</dbReference>
<organism evidence="2 3">
    <name type="scientific">Brassica cretica</name>
    <name type="common">Mustard</name>
    <dbReference type="NCBI Taxonomy" id="69181"/>
    <lineage>
        <taxon>Eukaryota</taxon>
        <taxon>Viridiplantae</taxon>
        <taxon>Streptophyta</taxon>
        <taxon>Embryophyta</taxon>
        <taxon>Tracheophyta</taxon>
        <taxon>Spermatophyta</taxon>
        <taxon>Magnoliopsida</taxon>
        <taxon>eudicotyledons</taxon>
        <taxon>Gunneridae</taxon>
        <taxon>Pentapetalae</taxon>
        <taxon>rosids</taxon>
        <taxon>malvids</taxon>
        <taxon>Brassicales</taxon>
        <taxon>Brassicaceae</taxon>
        <taxon>Brassiceae</taxon>
        <taxon>Brassica</taxon>
    </lineage>
</organism>
<evidence type="ECO:0000313" key="3">
    <source>
        <dbReference type="Proteomes" id="UP000266723"/>
    </source>
</evidence>
<dbReference type="InterPro" id="IPR036047">
    <property type="entry name" value="F-box-like_dom_sf"/>
</dbReference>
<accession>A0ABQ7BSN6</accession>